<comment type="subcellular location">
    <subcellularLocation>
        <location evidence="1">Cell membrane</location>
        <topology evidence="1">Multi-pass membrane protein</topology>
    </subcellularLocation>
</comment>
<dbReference type="GO" id="GO:0005886">
    <property type="term" value="C:plasma membrane"/>
    <property type="evidence" value="ECO:0007669"/>
    <property type="project" value="UniProtKB-SubCell"/>
</dbReference>
<feature type="transmembrane region" description="Helical" evidence="10">
    <location>
        <begin position="192"/>
        <end position="218"/>
    </location>
</feature>
<evidence type="ECO:0000256" key="1">
    <source>
        <dbReference type="ARBA" id="ARBA00004651"/>
    </source>
</evidence>
<reference evidence="12" key="2">
    <citation type="submission" date="2025-09" db="UniProtKB">
        <authorList>
            <consortium name="Ensembl"/>
        </authorList>
    </citation>
    <scope>IDENTIFICATION</scope>
</reference>
<keyword evidence="3 9" id="KW-0812">Transmembrane</keyword>
<name>A0A8C8RRE3_9SAUR</name>
<dbReference type="PANTHER" id="PTHR45822">
    <property type="entry name" value="FREE FATTY ACID RECEPTOR 2-RELATED"/>
    <property type="match status" value="1"/>
</dbReference>
<evidence type="ECO:0000256" key="4">
    <source>
        <dbReference type="ARBA" id="ARBA00022989"/>
    </source>
</evidence>
<evidence type="ECO:0000256" key="10">
    <source>
        <dbReference type="SAM" id="Phobius"/>
    </source>
</evidence>
<proteinExistence type="inferred from homology"/>
<dbReference type="Pfam" id="PF00001">
    <property type="entry name" value="7tm_1"/>
    <property type="match status" value="1"/>
</dbReference>
<evidence type="ECO:0000256" key="5">
    <source>
        <dbReference type="ARBA" id="ARBA00023040"/>
    </source>
</evidence>
<dbReference type="PROSITE" id="PS50262">
    <property type="entry name" value="G_PROTEIN_RECEP_F1_2"/>
    <property type="match status" value="1"/>
</dbReference>
<evidence type="ECO:0000256" key="2">
    <source>
        <dbReference type="ARBA" id="ARBA00022475"/>
    </source>
</evidence>
<organism evidence="12 13">
    <name type="scientific">Pelusios castaneus</name>
    <name type="common">West African mud turtle</name>
    <dbReference type="NCBI Taxonomy" id="367368"/>
    <lineage>
        <taxon>Eukaryota</taxon>
        <taxon>Metazoa</taxon>
        <taxon>Chordata</taxon>
        <taxon>Craniata</taxon>
        <taxon>Vertebrata</taxon>
        <taxon>Euteleostomi</taxon>
        <taxon>Archelosauria</taxon>
        <taxon>Testudinata</taxon>
        <taxon>Testudines</taxon>
        <taxon>Pleurodira</taxon>
        <taxon>Pelomedusidae</taxon>
        <taxon>Pelusios</taxon>
    </lineage>
</organism>
<evidence type="ECO:0000259" key="11">
    <source>
        <dbReference type="PROSITE" id="PS50262"/>
    </source>
</evidence>
<feature type="domain" description="G-protein coupled receptors family 1 profile" evidence="11">
    <location>
        <begin position="32"/>
        <end position="282"/>
    </location>
</feature>
<feature type="transmembrane region" description="Helical" evidence="10">
    <location>
        <begin position="131"/>
        <end position="154"/>
    </location>
</feature>
<dbReference type="PROSITE" id="PS00237">
    <property type="entry name" value="G_PROTEIN_RECEP_F1_1"/>
    <property type="match status" value="1"/>
</dbReference>
<dbReference type="InterPro" id="IPR017452">
    <property type="entry name" value="GPCR_Rhodpsn_7TM"/>
</dbReference>
<feature type="transmembrane region" description="Helical" evidence="10">
    <location>
        <begin position="20"/>
        <end position="41"/>
    </location>
</feature>
<keyword evidence="13" id="KW-1185">Reference proteome</keyword>
<dbReference type="InterPro" id="IPR013312">
    <property type="entry name" value="GPR40-rel_orph"/>
</dbReference>
<dbReference type="GO" id="GO:0071398">
    <property type="term" value="P:cellular response to fatty acid"/>
    <property type="evidence" value="ECO:0007669"/>
    <property type="project" value="TreeGrafter"/>
</dbReference>
<keyword evidence="4 10" id="KW-1133">Transmembrane helix</keyword>
<dbReference type="Ensembl" id="ENSPCET00000008792.1">
    <property type="protein sequence ID" value="ENSPCEP00000008484.1"/>
    <property type="gene ID" value="ENSPCEG00000006834.1"/>
</dbReference>
<evidence type="ECO:0000313" key="13">
    <source>
        <dbReference type="Proteomes" id="UP000694393"/>
    </source>
</evidence>
<evidence type="ECO:0000256" key="3">
    <source>
        <dbReference type="ARBA" id="ARBA00022692"/>
    </source>
</evidence>
<evidence type="ECO:0000256" key="6">
    <source>
        <dbReference type="ARBA" id="ARBA00023136"/>
    </source>
</evidence>
<keyword evidence="2" id="KW-1003">Cell membrane</keyword>
<feature type="transmembrane region" description="Helical" evidence="10">
    <location>
        <begin position="280"/>
        <end position="300"/>
    </location>
</feature>
<comment type="similarity">
    <text evidence="9">Belongs to the G-protein coupled receptor 1 family.</text>
</comment>
<sequence>MATTEDKKMDLNIYSQLVLAVYIFTFLTGLPSNLLAFYTFLMKVRQRPAPIDILLLNLTVSDIFLLIFLPFKMVEVISDMKWPLSAFLCPLISFFYYSSIYTSSLFLMAISIERYLGVAFPIKYNSRRRTAYTVAASVVCWVVSCAQCSIVYIVQHQVRSLNETVPSTNMTVCYGKFSRRQLQVLLPVRLEAFFLLFFLPFIVTVFCYVNFVRILVALPKLPARKKQRAVGLTMATLLTFVICFAPYNLSHVVGFVQNKSPNWRQYALLPSTLNASLDPVIFYFSSTAIQWAFANCLASLRDKFRVIMTRCCLPCLTRCEKENSEVEAPSRVETGRSIAGLP</sequence>
<evidence type="ECO:0000256" key="8">
    <source>
        <dbReference type="ARBA" id="ARBA00023224"/>
    </source>
</evidence>
<feature type="transmembrane region" description="Helical" evidence="10">
    <location>
        <begin position="230"/>
        <end position="249"/>
    </location>
</feature>
<dbReference type="PRINTS" id="PR01904">
    <property type="entry name" value="GPR40FAMILY"/>
</dbReference>
<feature type="transmembrane region" description="Helical" evidence="10">
    <location>
        <begin position="91"/>
        <end position="110"/>
    </location>
</feature>
<dbReference type="InterPro" id="IPR000276">
    <property type="entry name" value="GPCR_Rhodpsn"/>
</dbReference>
<dbReference type="AlphaFoldDB" id="A0A8C8RRE3"/>
<dbReference type="CDD" id="cd15170">
    <property type="entry name" value="7tmA_FFAR2_FFAR3"/>
    <property type="match status" value="1"/>
</dbReference>
<evidence type="ECO:0000256" key="9">
    <source>
        <dbReference type="RuleBase" id="RU000688"/>
    </source>
</evidence>
<evidence type="ECO:0000313" key="12">
    <source>
        <dbReference type="Ensembl" id="ENSPCEP00000008484.1"/>
    </source>
</evidence>
<protein>
    <recommendedName>
        <fullName evidence="11">G-protein coupled receptors family 1 profile domain-containing protein</fullName>
    </recommendedName>
</protein>
<dbReference type="SUPFAM" id="SSF81321">
    <property type="entry name" value="Family A G protein-coupled receptor-like"/>
    <property type="match status" value="1"/>
</dbReference>
<accession>A0A8C8RRE3</accession>
<keyword evidence="6 10" id="KW-0472">Membrane</keyword>
<keyword evidence="5 9" id="KW-0297">G-protein coupled receptor</keyword>
<dbReference type="Gene3D" id="1.20.1070.10">
    <property type="entry name" value="Rhodopsin 7-helix transmembrane proteins"/>
    <property type="match status" value="1"/>
</dbReference>
<keyword evidence="7 9" id="KW-0675">Receptor</keyword>
<dbReference type="Proteomes" id="UP000694393">
    <property type="component" value="Unplaced"/>
</dbReference>
<feature type="transmembrane region" description="Helical" evidence="10">
    <location>
        <begin position="53"/>
        <end position="71"/>
    </location>
</feature>
<dbReference type="GO" id="GO:0004930">
    <property type="term" value="F:G protein-coupled receptor activity"/>
    <property type="evidence" value="ECO:0007669"/>
    <property type="project" value="UniProtKB-KW"/>
</dbReference>
<evidence type="ECO:0000256" key="7">
    <source>
        <dbReference type="ARBA" id="ARBA00023170"/>
    </source>
</evidence>
<reference evidence="12" key="1">
    <citation type="submission" date="2025-08" db="UniProtKB">
        <authorList>
            <consortium name="Ensembl"/>
        </authorList>
    </citation>
    <scope>IDENTIFICATION</scope>
</reference>
<dbReference type="PRINTS" id="PR00237">
    <property type="entry name" value="GPCRRHODOPSN"/>
</dbReference>
<keyword evidence="8 9" id="KW-0807">Transducer</keyword>
<dbReference type="PANTHER" id="PTHR45822:SF5">
    <property type="entry name" value="FREE FATTY ACID RECEPTOR 2"/>
    <property type="match status" value="1"/>
</dbReference>